<sequence length="279" mass="30392">MTTLSRVASRSVSYVTLVVIAIVGIFPIGYLFLLSTKRRIDIGEVPPSLKIEWSVVVENYKEVLFDRSYVSSTINTLIITSIVVVLSLVIGTPAAYSLSRLKVKGSERISTTILSLRFMPPVAVAVPILLSMRFLHVANTRIGLIIPYVAFSLPLVIWILIGFFDEIPTEIDEAAEIDGANKWRTLLQVLLPLVRPGIVVAGIFAAIFIWNEFLIGMYVIDSEALKTVPIADAGLISAQRPIDWNVAATVGVVTLIPLLIGSMAIQKHIVQGITAGAVK</sequence>
<evidence type="ECO:0000256" key="6">
    <source>
        <dbReference type="ARBA" id="ARBA00023136"/>
    </source>
</evidence>
<evidence type="ECO:0000256" key="5">
    <source>
        <dbReference type="ARBA" id="ARBA00022989"/>
    </source>
</evidence>
<gene>
    <name evidence="10" type="ORF">UFOPK2731_00397</name>
    <name evidence="11" type="ORF">UFOPK3161_00166</name>
    <name evidence="9" type="ORF">UFOPK3962_00029</name>
    <name evidence="12" type="ORF">UFOPK4427_00028</name>
</gene>
<evidence type="ECO:0000259" key="8">
    <source>
        <dbReference type="PROSITE" id="PS50928"/>
    </source>
</evidence>
<dbReference type="EMBL" id="CAFABC010000002">
    <property type="protein sequence ID" value="CAB4815476.1"/>
    <property type="molecule type" value="Genomic_DNA"/>
</dbReference>
<evidence type="ECO:0000313" key="10">
    <source>
        <dbReference type="EMBL" id="CAB4724185.1"/>
    </source>
</evidence>
<dbReference type="PANTHER" id="PTHR32243">
    <property type="entry name" value="MALTOSE TRANSPORT SYSTEM PERMEASE-RELATED"/>
    <property type="match status" value="1"/>
</dbReference>
<dbReference type="CDD" id="cd06261">
    <property type="entry name" value="TM_PBP2"/>
    <property type="match status" value="1"/>
</dbReference>
<keyword evidence="4 7" id="KW-0812">Transmembrane</keyword>
<dbReference type="InterPro" id="IPR035906">
    <property type="entry name" value="MetI-like_sf"/>
</dbReference>
<comment type="subcellular location">
    <subcellularLocation>
        <location evidence="1">Cell membrane</location>
        <topology evidence="1">Multi-pass membrane protein</topology>
    </subcellularLocation>
</comment>
<feature type="transmembrane region" description="Helical" evidence="7">
    <location>
        <begin position="244"/>
        <end position="265"/>
    </location>
</feature>
<evidence type="ECO:0000313" key="9">
    <source>
        <dbReference type="EMBL" id="CAB4329397.1"/>
    </source>
</evidence>
<evidence type="ECO:0000313" key="12">
    <source>
        <dbReference type="EMBL" id="CAB5133673.1"/>
    </source>
</evidence>
<dbReference type="Gene3D" id="1.10.3720.10">
    <property type="entry name" value="MetI-like"/>
    <property type="match status" value="1"/>
</dbReference>
<dbReference type="InterPro" id="IPR050901">
    <property type="entry name" value="BP-dep_ABC_trans_perm"/>
</dbReference>
<feature type="domain" description="ABC transmembrane type-1" evidence="8">
    <location>
        <begin position="73"/>
        <end position="265"/>
    </location>
</feature>
<dbReference type="EMBL" id="CAEZYO010000007">
    <property type="protein sequence ID" value="CAB4724185.1"/>
    <property type="molecule type" value="Genomic_DNA"/>
</dbReference>
<feature type="transmembrane region" description="Helical" evidence="7">
    <location>
        <begin position="118"/>
        <end position="136"/>
    </location>
</feature>
<name>A0A6J6Z7E4_9ZZZZ</name>
<protein>
    <submittedName>
        <fullName evidence="11">Unannotated protein</fullName>
    </submittedName>
</protein>
<feature type="transmembrane region" description="Helical" evidence="7">
    <location>
        <begin position="12"/>
        <end position="33"/>
    </location>
</feature>
<dbReference type="AlphaFoldDB" id="A0A6J6Z7E4"/>
<keyword evidence="3" id="KW-1003">Cell membrane</keyword>
<feature type="transmembrane region" description="Helical" evidence="7">
    <location>
        <begin position="142"/>
        <end position="164"/>
    </location>
</feature>
<evidence type="ECO:0000256" key="1">
    <source>
        <dbReference type="ARBA" id="ARBA00004651"/>
    </source>
</evidence>
<dbReference type="PROSITE" id="PS50928">
    <property type="entry name" value="ABC_TM1"/>
    <property type="match status" value="1"/>
</dbReference>
<evidence type="ECO:0000256" key="4">
    <source>
        <dbReference type="ARBA" id="ARBA00022692"/>
    </source>
</evidence>
<keyword evidence="2" id="KW-0813">Transport</keyword>
<proteinExistence type="predicted"/>
<organism evidence="11">
    <name type="scientific">freshwater metagenome</name>
    <dbReference type="NCBI Taxonomy" id="449393"/>
    <lineage>
        <taxon>unclassified sequences</taxon>
        <taxon>metagenomes</taxon>
        <taxon>ecological metagenomes</taxon>
    </lineage>
</organism>
<evidence type="ECO:0000313" key="11">
    <source>
        <dbReference type="EMBL" id="CAB4815476.1"/>
    </source>
</evidence>
<reference evidence="11" key="1">
    <citation type="submission" date="2020-05" db="EMBL/GenBank/DDBJ databases">
        <authorList>
            <person name="Chiriac C."/>
            <person name="Salcher M."/>
            <person name="Ghai R."/>
            <person name="Kavagutti S V."/>
        </authorList>
    </citation>
    <scope>NUCLEOTIDE SEQUENCE</scope>
</reference>
<keyword evidence="6 7" id="KW-0472">Membrane</keyword>
<keyword evidence="5 7" id="KW-1133">Transmembrane helix</keyword>
<dbReference type="EMBL" id="CAESAH010000001">
    <property type="protein sequence ID" value="CAB4329397.1"/>
    <property type="molecule type" value="Genomic_DNA"/>
</dbReference>
<dbReference type="PANTHER" id="PTHR32243:SF18">
    <property type="entry name" value="INNER MEMBRANE ABC TRANSPORTER PERMEASE PROTEIN YCJP"/>
    <property type="match status" value="1"/>
</dbReference>
<feature type="transmembrane region" description="Helical" evidence="7">
    <location>
        <begin position="185"/>
        <end position="210"/>
    </location>
</feature>
<accession>A0A6J6Z7E4</accession>
<dbReference type="SUPFAM" id="SSF161098">
    <property type="entry name" value="MetI-like"/>
    <property type="match status" value="1"/>
</dbReference>
<evidence type="ECO:0000256" key="7">
    <source>
        <dbReference type="SAM" id="Phobius"/>
    </source>
</evidence>
<feature type="transmembrane region" description="Helical" evidence="7">
    <location>
        <begin position="74"/>
        <end position="98"/>
    </location>
</feature>
<evidence type="ECO:0000256" key="3">
    <source>
        <dbReference type="ARBA" id="ARBA00022475"/>
    </source>
</evidence>
<dbReference type="Pfam" id="PF00528">
    <property type="entry name" value="BPD_transp_1"/>
    <property type="match status" value="1"/>
</dbReference>
<dbReference type="EMBL" id="CAFBRY010000001">
    <property type="protein sequence ID" value="CAB5133673.1"/>
    <property type="molecule type" value="Genomic_DNA"/>
</dbReference>
<dbReference type="GO" id="GO:0055085">
    <property type="term" value="P:transmembrane transport"/>
    <property type="evidence" value="ECO:0007669"/>
    <property type="project" value="InterPro"/>
</dbReference>
<dbReference type="InterPro" id="IPR000515">
    <property type="entry name" value="MetI-like"/>
</dbReference>
<dbReference type="GO" id="GO:0005886">
    <property type="term" value="C:plasma membrane"/>
    <property type="evidence" value="ECO:0007669"/>
    <property type="project" value="UniProtKB-SubCell"/>
</dbReference>
<evidence type="ECO:0000256" key="2">
    <source>
        <dbReference type="ARBA" id="ARBA00022448"/>
    </source>
</evidence>